<proteinExistence type="predicted"/>
<comment type="caution">
    <text evidence="2">The sequence shown here is derived from an EMBL/GenBank/DDBJ whole genome shotgun (WGS) entry which is preliminary data.</text>
</comment>
<feature type="region of interest" description="Disordered" evidence="1">
    <location>
        <begin position="1"/>
        <end position="97"/>
    </location>
</feature>
<feature type="compositionally biased region" description="Basic and acidic residues" evidence="1">
    <location>
        <begin position="65"/>
        <end position="77"/>
    </location>
</feature>
<evidence type="ECO:0000313" key="2">
    <source>
        <dbReference type="EMBL" id="MQM02737.1"/>
    </source>
</evidence>
<dbReference type="EMBL" id="NMUH01002909">
    <property type="protein sequence ID" value="MQM02737.1"/>
    <property type="molecule type" value="Genomic_DNA"/>
</dbReference>
<accession>A0A843W5X1</accession>
<feature type="compositionally biased region" description="Polar residues" evidence="1">
    <location>
        <begin position="85"/>
        <end position="97"/>
    </location>
</feature>
<gene>
    <name evidence="2" type="ORF">Taro_035507</name>
</gene>
<protein>
    <submittedName>
        <fullName evidence="2">Uncharacterized protein</fullName>
    </submittedName>
</protein>
<name>A0A843W5X1_COLES</name>
<dbReference type="AlphaFoldDB" id="A0A843W5X1"/>
<reference evidence="2" key="1">
    <citation type="submission" date="2017-07" db="EMBL/GenBank/DDBJ databases">
        <title>Taro Niue Genome Assembly and Annotation.</title>
        <authorList>
            <person name="Atibalentja N."/>
            <person name="Keating K."/>
            <person name="Fields C.J."/>
        </authorList>
    </citation>
    <scope>NUCLEOTIDE SEQUENCE</scope>
    <source>
        <strain evidence="2">Niue_2</strain>
        <tissue evidence="2">Leaf</tissue>
    </source>
</reference>
<organism evidence="2 3">
    <name type="scientific">Colocasia esculenta</name>
    <name type="common">Wild taro</name>
    <name type="synonym">Arum esculentum</name>
    <dbReference type="NCBI Taxonomy" id="4460"/>
    <lineage>
        <taxon>Eukaryota</taxon>
        <taxon>Viridiplantae</taxon>
        <taxon>Streptophyta</taxon>
        <taxon>Embryophyta</taxon>
        <taxon>Tracheophyta</taxon>
        <taxon>Spermatophyta</taxon>
        <taxon>Magnoliopsida</taxon>
        <taxon>Liliopsida</taxon>
        <taxon>Araceae</taxon>
        <taxon>Aroideae</taxon>
        <taxon>Colocasieae</taxon>
        <taxon>Colocasia</taxon>
    </lineage>
</organism>
<evidence type="ECO:0000313" key="3">
    <source>
        <dbReference type="Proteomes" id="UP000652761"/>
    </source>
</evidence>
<sequence length="97" mass="10956">MPRPPTKVVTHTRLPQKPTESGTKRKQPSAHPPRPRNNQVRTTSHHKHGHLRPPQGRGPTSRTTPDPRHTTRTERTPRGNHQKHGSAQGQTNDADRD</sequence>
<keyword evidence="3" id="KW-1185">Reference proteome</keyword>
<dbReference type="Proteomes" id="UP000652761">
    <property type="component" value="Unassembled WGS sequence"/>
</dbReference>
<evidence type="ECO:0000256" key="1">
    <source>
        <dbReference type="SAM" id="MobiDB-lite"/>
    </source>
</evidence>